<evidence type="ECO:0000256" key="1">
    <source>
        <dbReference type="SAM" id="Phobius"/>
    </source>
</evidence>
<evidence type="ECO:0000313" key="3">
    <source>
        <dbReference type="Proteomes" id="UP000178632"/>
    </source>
</evidence>
<dbReference type="EMBL" id="MHPE01000017">
    <property type="protein sequence ID" value="OGZ77093.1"/>
    <property type="molecule type" value="Genomic_DNA"/>
</dbReference>
<evidence type="ECO:0000313" key="2">
    <source>
        <dbReference type="EMBL" id="OGZ77093.1"/>
    </source>
</evidence>
<keyword evidence="1" id="KW-1133">Transmembrane helix</keyword>
<comment type="caution">
    <text evidence="2">The sequence shown here is derived from an EMBL/GenBank/DDBJ whole genome shotgun (WGS) entry which is preliminary data.</text>
</comment>
<sequence>MFSKIDKKVLIILAVALIVVLLAGFFVFKYLNKIKGIETQNSLGGASIDNSTPVNGGSGGDGFTVCADKCGDGVCQKTDPSCEDKLNCACLETPQDCPQDCKK</sequence>
<dbReference type="Proteomes" id="UP000178632">
    <property type="component" value="Unassembled WGS sequence"/>
</dbReference>
<accession>A0A1G2IQV5</accession>
<proteinExistence type="predicted"/>
<keyword evidence="1" id="KW-0812">Transmembrane</keyword>
<feature type="transmembrane region" description="Helical" evidence="1">
    <location>
        <begin position="9"/>
        <end position="31"/>
    </location>
</feature>
<name>A0A1G2IQV5_9BACT</name>
<keyword evidence="1" id="KW-0472">Membrane</keyword>
<gene>
    <name evidence="2" type="ORF">A3G45_02665</name>
</gene>
<protein>
    <submittedName>
        <fullName evidence="2">Uncharacterized protein</fullName>
    </submittedName>
</protein>
<organism evidence="2 3">
    <name type="scientific">Candidatus Staskawiczbacteria bacterium RIFCSPLOWO2_12_FULL_37_15</name>
    <dbReference type="NCBI Taxonomy" id="1802218"/>
    <lineage>
        <taxon>Bacteria</taxon>
        <taxon>Candidatus Staskawicziibacteriota</taxon>
    </lineage>
</organism>
<reference evidence="2 3" key="1">
    <citation type="journal article" date="2016" name="Nat. Commun.">
        <title>Thousands of microbial genomes shed light on interconnected biogeochemical processes in an aquifer system.</title>
        <authorList>
            <person name="Anantharaman K."/>
            <person name="Brown C.T."/>
            <person name="Hug L.A."/>
            <person name="Sharon I."/>
            <person name="Castelle C.J."/>
            <person name="Probst A.J."/>
            <person name="Thomas B.C."/>
            <person name="Singh A."/>
            <person name="Wilkins M.J."/>
            <person name="Karaoz U."/>
            <person name="Brodie E.L."/>
            <person name="Williams K.H."/>
            <person name="Hubbard S.S."/>
            <person name="Banfield J.F."/>
        </authorList>
    </citation>
    <scope>NUCLEOTIDE SEQUENCE [LARGE SCALE GENOMIC DNA]</scope>
</reference>
<dbReference type="AlphaFoldDB" id="A0A1G2IQV5"/>